<keyword evidence="12" id="KW-1185">Reference proteome</keyword>
<evidence type="ECO:0000256" key="1">
    <source>
        <dbReference type="ARBA" id="ARBA00001798"/>
    </source>
</evidence>
<feature type="domain" description="RING-type" evidence="10">
    <location>
        <begin position="43"/>
        <end position="263"/>
    </location>
</feature>
<dbReference type="InterPro" id="IPR044066">
    <property type="entry name" value="TRIAD_supradom"/>
</dbReference>
<dbReference type="Pfam" id="PF01485">
    <property type="entry name" value="IBR"/>
    <property type="match status" value="1"/>
</dbReference>
<evidence type="ECO:0000256" key="2">
    <source>
        <dbReference type="ARBA" id="ARBA00012251"/>
    </source>
</evidence>
<evidence type="ECO:0000313" key="12">
    <source>
        <dbReference type="Proteomes" id="UP000799779"/>
    </source>
</evidence>
<dbReference type="PANTHER" id="PTHR11685">
    <property type="entry name" value="RBR FAMILY RING FINGER AND IBR DOMAIN-CONTAINING"/>
    <property type="match status" value="1"/>
</dbReference>
<dbReference type="EMBL" id="ML977832">
    <property type="protein sequence ID" value="KAF1992720.1"/>
    <property type="molecule type" value="Genomic_DNA"/>
</dbReference>
<feature type="region of interest" description="Disordered" evidence="9">
    <location>
        <begin position="1"/>
        <end position="37"/>
    </location>
</feature>
<evidence type="ECO:0000256" key="5">
    <source>
        <dbReference type="ARBA" id="ARBA00022737"/>
    </source>
</evidence>
<dbReference type="AlphaFoldDB" id="A0A6A5VTL2"/>
<evidence type="ECO:0000256" key="9">
    <source>
        <dbReference type="SAM" id="MobiDB-lite"/>
    </source>
</evidence>
<evidence type="ECO:0000256" key="7">
    <source>
        <dbReference type="ARBA" id="ARBA00022786"/>
    </source>
</evidence>
<dbReference type="Gene3D" id="3.30.40.10">
    <property type="entry name" value="Zinc/RING finger domain, C3HC4 (zinc finger)"/>
    <property type="match status" value="1"/>
</dbReference>
<feature type="compositionally biased region" description="Polar residues" evidence="9">
    <location>
        <begin position="1"/>
        <end position="11"/>
    </location>
</feature>
<dbReference type="Proteomes" id="UP000799779">
    <property type="component" value="Unassembled WGS sequence"/>
</dbReference>
<dbReference type="SUPFAM" id="SSF57850">
    <property type="entry name" value="RING/U-box"/>
    <property type="match status" value="3"/>
</dbReference>
<dbReference type="GO" id="GO:0061630">
    <property type="term" value="F:ubiquitin protein ligase activity"/>
    <property type="evidence" value="ECO:0007669"/>
    <property type="project" value="UniProtKB-EC"/>
</dbReference>
<evidence type="ECO:0000259" key="10">
    <source>
        <dbReference type="PROSITE" id="PS51873"/>
    </source>
</evidence>
<proteinExistence type="predicted"/>
<keyword evidence="5" id="KW-0677">Repeat</keyword>
<evidence type="ECO:0000256" key="4">
    <source>
        <dbReference type="ARBA" id="ARBA00022723"/>
    </source>
</evidence>
<sequence>MAGGKRTSTNRKAGDKPSDSQPRNAKQRAPASSCVHRSTRQAVHRECISCAEVLAVSKEKFPTLGGCIHVPETCAECLGGWIAAQVTQNQWEKIQCPQTGCDNVLEHKDVQKYASKEVYDRFDELVTRNIMNADPDFSWCRGGCGAGQIHTTGEAGNSFRCAQCGFRMCVIHEDTWHEGETCEQYDARLNEARVNREQEKASETVIQNTTKKCPNKACGVDIKKNNGCDHMTCTKCRHEFCWLCLVDYNKIRRGDNSVHDPSCSHYAAL</sequence>
<keyword evidence="8" id="KW-0862">Zinc</keyword>
<evidence type="ECO:0000256" key="8">
    <source>
        <dbReference type="ARBA" id="ARBA00022833"/>
    </source>
</evidence>
<comment type="catalytic activity">
    <reaction evidence="1">
        <text>[E2 ubiquitin-conjugating enzyme]-S-ubiquitinyl-L-cysteine + [acceptor protein]-L-lysine = [E2 ubiquitin-conjugating enzyme]-L-cysteine + [acceptor protein]-N(6)-ubiquitinyl-L-lysine.</text>
        <dbReference type="EC" id="2.3.2.31"/>
    </reaction>
</comment>
<dbReference type="InterPro" id="IPR002867">
    <property type="entry name" value="IBR_dom"/>
</dbReference>
<dbReference type="Gene3D" id="1.20.120.1750">
    <property type="match status" value="1"/>
</dbReference>
<dbReference type="OrthoDB" id="1431934at2759"/>
<keyword evidence="3" id="KW-0808">Transferase</keyword>
<dbReference type="Pfam" id="PF22191">
    <property type="entry name" value="IBR_1"/>
    <property type="match status" value="1"/>
</dbReference>
<keyword evidence="6" id="KW-0863">Zinc-finger</keyword>
<dbReference type="InterPro" id="IPR031127">
    <property type="entry name" value="E3_UB_ligase_RBR"/>
</dbReference>
<evidence type="ECO:0000313" key="11">
    <source>
        <dbReference type="EMBL" id="KAF1992720.1"/>
    </source>
</evidence>
<accession>A0A6A5VTL2</accession>
<dbReference type="GO" id="GO:0008270">
    <property type="term" value="F:zinc ion binding"/>
    <property type="evidence" value="ECO:0007669"/>
    <property type="project" value="UniProtKB-KW"/>
</dbReference>
<dbReference type="GO" id="GO:0016567">
    <property type="term" value="P:protein ubiquitination"/>
    <property type="evidence" value="ECO:0007669"/>
    <property type="project" value="InterPro"/>
</dbReference>
<keyword evidence="4" id="KW-0479">Metal-binding</keyword>
<dbReference type="PROSITE" id="PS51873">
    <property type="entry name" value="TRIAD"/>
    <property type="match status" value="1"/>
</dbReference>
<evidence type="ECO:0000256" key="6">
    <source>
        <dbReference type="ARBA" id="ARBA00022771"/>
    </source>
</evidence>
<protein>
    <recommendedName>
        <fullName evidence="2">RBR-type E3 ubiquitin transferase</fullName>
        <ecNumber evidence="2">2.3.2.31</ecNumber>
    </recommendedName>
</protein>
<gene>
    <name evidence="11" type="ORF">P154DRAFT_596343</name>
</gene>
<keyword evidence="7" id="KW-0833">Ubl conjugation pathway</keyword>
<dbReference type="CDD" id="cd20335">
    <property type="entry name" value="BRcat_RBR"/>
    <property type="match status" value="1"/>
</dbReference>
<name>A0A6A5VTL2_9PLEO</name>
<evidence type="ECO:0000256" key="3">
    <source>
        <dbReference type="ARBA" id="ARBA00022679"/>
    </source>
</evidence>
<dbReference type="SMART" id="SM00647">
    <property type="entry name" value="IBR"/>
    <property type="match status" value="2"/>
</dbReference>
<dbReference type="EC" id="2.3.2.31" evidence="2"/>
<reference evidence="11" key="1">
    <citation type="journal article" date="2020" name="Stud. Mycol.">
        <title>101 Dothideomycetes genomes: a test case for predicting lifestyles and emergence of pathogens.</title>
        <authorList>
            <person name="Haridas S."/>
            <person name="Albert R."/>
            <person name="Binder M."/>
            <person name="Bloem J."/>
            <person name="Labutti K."/>
            <person name="Salamov A."/>
            <person name="Andreopoulos B."/>
            <person name="Baker S."/>
            <person name="Barry K."/>
            <person name="Bills G."/>
            <person name="Bluhm B."/>
            <person name="Cannon C."/>
            <person name="Castanera R."/>
            <person name="Culley D."/>
            <person name="Daum C."/>
            <person name="Ezra D."/>
            <person name="Gonzalez J."/>
            <person name="Henrissat B."/>
            <person name="Kuo A."/>
            <person name="Liang C."/>
            <person name="Lipzen A."/>
            <person name="Lutzoni F."/>
            <person name="Magnuson J."/>
            <person name="Mondo S."/>
            <person name="Nolan M."/>
            <person name="Ohm R."/>
            <person name="Pangilinan J."/>
            <person name="Park H.-J."/>
            <person name="Ramirez L."/>
            <person name="Alfaro M."/>
            <person name="Sun H."/>
            <person name="Tritt A."/>
            <person name="Yoshinaga Y."/>
            <person name="Zwiers L.-H."/>
            <person name="Turgeon B."/>
            <person name="Goodwin S."/>
            <person name="Spatafora J."/>
            <person name="Crous P."/>
            <person name="Grigoriev I."/>
        </authorList>
    </citation>
    <scope>NUCLEOTIDE SEQUENCE</scope>
    <source>
        <strain evidence="11">CBS 123094</strain>
    </source>
</reference>
<organism evidence="11 12">
    <name type="scientific">Amniculicola lignicola CBS 123094</name>
    <dbReference type="NCBI Taxonomy" id="1392246"/>
    <lineage>
        <taxon>Eukaryota</taxon>
        <taxon>Fungi</taxon>
        <taxon>Dikarya</taxon>
        <taxon>Ascomycota</taxon>
        <taxon>Pezizomycotina</taxon>
        <taxon>Dothideomycetes</taxon>
        <taxon>Pleosporomycetidae</taxon>
        <taxon>Pleosporales</taxon>
        <taxon>Amniculicolaceae</taxon>
        <taxon>Amniculicola</taxon>
    </lineage>
</organism>
<dbReference type="InterPro" id="IPR013083">
    <property type="entry name" value="Znf_RING/FYVE/PHD"/>
</dbReference>